<dbReference type="InterPro" id="IPR029058">
    <property type="entry name" value="AB_hydrolase_fold"/>
</dbReference>
<keyword evidence="1" id="KW-0472">Membrane</keyword>
<dbReference type="Gene3D" id="3.40.50.1820">
    <property type="entry name" value="alpha/beta hydrolase"/>
    <property type="match status" value="1"/>
</dbReference>
<dbReference type="InterPro" id="IPR002925">
    <property type="entry name" value="Dienelactn_hydro"/>
</dbReference>
<accession>A0A834H695</accession>
<dbReference type="SUPFAM" id="SSF53474">
    <property type="entry name" value="alpha/beta-Hydrolases"/>
    <property type="match status" value="1"/>
</dbReference>
<proteinExistence type="predicted"/>
<dbReference type="EMBL" id="WJXA01000004">
    <property type="protein sequence ID" value="KAF7146404.1"/>
    <property type="molecule type" value="Genomic_DNA"/>
</dbReference>
<feature type="transmembrane region" description="Helical" evidence="1">
    <location>
        <begin position="297"/>
        <end position="315"/>
    </location>
</feature>
<dbReference type="GO" id="GO:0016787">
    <property type="term" value="F:hydrolase activity"/>
    <property type="evidence" value="ECO:0007669"/>
    <property type="project" value="InterPro"/>
</dbReference>
<evidence type="ECO:0000259" key="2">
    <source>
        <dbReference type="Pfam" id="PF01738"/>
    </source>
</evidence>
<dbReference type="Proteomes" id="UP000626092">
    <property type="component" value="Unassembled WGS sequence"/>
</dbReference>
<dbReference type="AlphaFoldDB" id="A0A834H695"/>
<sequence>MAHPQCCTFAPILNPSYGAGQVEEFAGITTYTSGSSDSKRAILLIADVFGYSAPNLRNLADKCAAAGYFVVVPDFLHGDPFDHSGERTFLEWVNDHPVAGIIVEAKLVIEALKCKGVSKIGCASFCWSAQAAMGLTTPDYIQALVLLHPAFISVDDVLAVKVPIEILGAENDAVTPQATIKQFEAALKANHQVDYYVKIFPGVEHGWTVRYDTNDKEAVKKAEEAHKDMLNWFAKYLATSSLSNVGGKALDFMYTPTTPGKGQAMWPTRFEDYGYGDDQILRSRVRMLEANQRGMKIMLAAIFIVCMFSLLATIIPKL</sequence>
<name>A0A834H695_RHOSS</name>
<gene>
    <name evidence="3" type="ORF">RHSIM_Rhsim04G0208000</name>
</gene>
<dbReference type="Pfam" id="PF01738">
    <property type="entry name" value="DLH"/>
    <property type="match status" value="1"/>
</dbReference>
<feature type="domain" description="Dienelactone hydrolase" evidence="2">
    <location>
        <begin position="30"/>
        <end position="237"/>
    </location>
</feature>
<keyword evidence="1" id="KW-0812">Transmembrane</keyword>
<organism evidence="3 4">
    <name type="scientific">Rhododendron simsii</name>
    <name type="common">Sims's rhododendron</name>
    <dbReference type="NCBI Taxonomy" id="118357"/>
    <lineage>
        <taxon>Eukaryota</taxon>
        <taxon>Viridiplantae</taxon>
        <taxon>Streptophyta</taxon>
        <taxon>Embryophyta</taxon>
        <taxon>Tracheophyta</taxon>
        <taxon>Spermatophyta</taxon>
        <taxon>Magnoliopsida</taxon>
        <taxon>eudicotyledons</taxon>
        <taxon>Gunneridae</taxon>
        <taxon>Pentapetalae</taxon>
        <taxon>asterids</taxon>
        <taxon>Ericales</taxon>
        <taxon>Ericaceae</taxon>
        <taxon>Ericoideae</taxon>
        <taxon>Rhodoreae</taxon>
        <taxon>Rhododendron</taxon>
    </lineage>
</organism>
<reference evidence="3" key="1">
    <citation type="submission" date="2019-11" db="EMBL/GenBank/DDBJ databases">
        <authorList>
            <person name="Liu Y."/>
            <person name="Hou J."/>
            <person name="Li T.-Q."/>
            <person name="Guan C.-H."/>
            <person name="Wu X."/>
            <person name="Wu H.-Z."/>
            <person name="Ling F."/>
            <person name="Zhang R."/>
            <person name="Shi X.-G."/>
            <person name="Ren J.-P."/>
            <person name="Chen E.-F."/>
            <person name="Sun J.-M."/>
        </authorList>
    </citation>
    <scope>NUCLEOTIDE SEQUENCE</scope>
    <source>
        <strain evidence="3">Adult_tree_wgs_1</strain>
        <tissue evidence="3">Leaves</tissue>
    </source>
</reference>
<evidence type="ECO:0000313" key="4">
    <source>
        <dbReference type="Proteomes" id="UP000626092"/>
    </source>
</evidence>
<protein>
    <recommendedName>
        <fullName evidence="2">Dienelactone hydrolase domain-containing protein</fullName>
    </recommendedName>
</protein>
<evidence type="ECO:0000313" key="3">
    <source>
        <dbReference type="EMBL" id="KAF7146404.1"/>
    </source>
</evidence>
<evidence type="ECO:0000256" key="1">
    <source>
        <dbReference type="SAM" id="Phobius"/>
    </source>
</evidence>
<dbReference type="OrthoDB" id="17560at2759"/>
<dbReference type="PANTHER" id="PTHR17630">
    <property type="entry name" value="DIENELACTONE HYDROLASE"/>
    <property type="match status" value="1"/>
</dbReference>
<keyword evidence="1" id="KW-1133">Transmembrane helix</keyword>
<comment type="caution">
    <text evidence="3">The sequence shown here is derived from an EMBL/GenBank/DDBJ whole genome shotgun (WGS) entry which is preliminary data.</text>
</comment>
<dbReference type="PANTHER" id="PTHR17630:SF97">
    <property type="entry name" value="ENDO-1,31,4-BETA-D-GLUCANASE-LIKE"/>
    <property type="match status" value="1"/>
</dbReference>
<keyword evidence="4" id="KW-1185">Reference proteome</keyword>